<evidence type="ECO:0000256" key="2">
    <source>
        <dbReference type="ARBA" id="ARBA00022603"/>
    </source>
</evidence>
<dbReference type="GO" id="GO:0070131">
    <property type="term" value="P:positive regulation of mitochondrial translation"/>
    <property type="evidence" value="ECO:0007669"/>
    <property type="project" value="TreeGrafter"/>
</dbReference>
<dbReference type="OrthoDB" id="9976048at2759"/>
<dbReference type="PANTHER" id="PTHR13563">
    <property type="entry name" value="TRNA (GUANINE-9-) METHYLTRANSFERASE"/>
    <property type="match status" value="1"/>
</dbReference>
<name>A0A6P9A171_THRPL</name>
<keyword evidence="4" id="KW-0949">S-adenosyl-L-methionine</keyword>
<dbReference type="GO" id="GO:0000049">
    <property type="term" value="F:tRNA binding"/>
    <property type="evidence" value="ECO:0007669"/>
    <property type="project" value="TreeGrafter"/>
</dbReference>
<dbReference type="GO" id="GO:0097745">
    <property type="term" value="P:mitochondrial tRNA 5'-end processing"/>
    <property type="evidence" value="ECO:0007669"/>
    <property type="project" value="TreeGrafter"/>
</dbReference>
<accession>A0A6P9A171</accession>
<evidence type="ECO:0000256" key="5">
    <source>
        <dbReference type="ARBA" id="ARBA00022694"/>
    </source>
</evidence>
<dbReference type="AlphaFoldDB" id="A0A6P9A171"/>
<keyword evidence="5" id="KW-0819">tRNA processing</keyword>
<dbReference type="GO" id="GO:0005739">
    <property type="term" value="C:mitochondrion"/>
    <property type="evidence" value="ECO:0007669"/>
    <property type="project" value="UniProtKB-SubCell"/>
</dbReference>
<evidence type="ECO:0000256" key="7">
    <source>
        <dbReference type="ARBA" id="ARBA00023054"/>
    </source>
</evidence>
<dbReference type="FunCoup" id="A0A6P9A171">
    <property type="interactions" value="1303"/>
</dbReference>
<dbReference type="GO" id="GO:0032259">
    <property type="term" value="P:methylation"/>
    <property type="evidence" value="ECO:0007669"/>
    <property type="project" value="UniProtKB-KW"/>
</dbReference>
<dbReference type="GO" id="GO:0005654">
    <property type="term" value="C:nucleoplasm"/>
    <property type="evidence" value="ECO:0007669"/>
    <property type="project" value="TreeGrafter"/>
</dbReference>
<feature type="domain" description="SAM-dependent MTase TRM10-type" evidence="10">
    <location>
        <begin position="182"/>
        <end position="376"/>
    </location>
</feature>
<dbReference type="GO" id="GO:0008168">
    <property type="term" value="F:methyltransferase activity"/>
    <property type="evidence" value="ECO:0007669"/>
    <property type="project" value="UniProtKB-KW"/>
</dbReference>
<dbReference type="InParanoid" id="A0A6P9A171"/>
<keyword evidence="8" id="KW-0496">Mitochondrion</keyword>
<evidence type="ECO:0000256" key="3">
    <source>
        <dbReference type="ARBA" id="ARBA00022679"/>
    </source>
</evidence>
<dbReference type="RefSeq" id="XP_034251502.1">
    <property type="nucleotide sequence ID" value="XM_034395611.1"/>
</dbReference>
<reference evidence="12" key="1">
    <citation type="submission" date="2025-08" db="UniProtKB">
        <authorList>
            <consortium name="RefSeq"/>
        </authorList>
    </citation>
    <scope>IDENTIFICATION</scope>
    <source>
        <tissue evidence="12">Total insect</tissue>
    </source>
</reference>
<organism evidence="12">
    <name type="scientific">Thrips palmi</name>
    <name type="common">Melon thrips</name>
    <dbReference type="NCBI Taxonomy" id="161013"/>
    <lineage>
        <taxon>Eukaryota</taxon>
        <taxon>Metazoa</taxon>
        <taxon>Ecdysozoa</taxon>
        <taxon>Arthropoda</taxon>
        <taxon>Hexapoda</taxon>
        <taxon>Insecta</taxon>
        <taxon>Pterygota</taxon>
        <taxon>Neoptera</taxon>
        <taxon>Paraneoptera</taxon>
        <taxon>Thysanoptera</taxon>
        <taxon>Terebrantia</taxon>
        <taxon>Thripoidea</taxon>
        <taxon>Thripidae</taxon>
        <taxon>Thrips</taxon>
    </lineage>
</organism>
<sequence length="376" mass="43675">MWVVLKQIVKLGSNQLKGYSNVYCHGLSNRLCISRIQQNWLSSQSAGQAVKNVTLNPEIDNSPYLLTKEQEEHITQGDPELNQKLHALTLELYVKREKGGRLPETVSLDNLRIMLGLSVSRRKAFLNYLCNIEVLKKEKAKEPRKERFQRPISTSEHPWLEYRVHENCLFMRFFKQDRNQLYNLNALRGLQFGQKVIIDCSYDANMDEIAMKRAALQILKCYYSSRKSRRPFSLHICNLDVDSRVLYYLQKSHPGFDTSVPIDIHSGSYLELFDRKNLVYLSPHSDNELKYNTEDTYIIGAFVDFDTSHPLRLSAKKAAKENIRHAALPIDRYLKWRKGTKSLCINQCFDILLDVKNTGDWSKALQAHTPSRKTFN</sequence>
<dbReference type="InterPro" id="IPR038459">
    <property type="entry name" value="MT_TRM10-typ_sf"/>
</dbReference>
<proteinExistence type="predicted"/>
<evidence type="ECO:0000256" key="9">
    <source>
        <dbReference type="ARBA" id="ARBA00029803"/>
    </source>
</evidence>
<comment type="subcellular location">
    <subcellularLocation>
        <location evidence="1">Mitochondrion</location>
    </subcellularLocation>
</comment>
<evidence type="ECO:0000313" key="11">
    <source>
        <dbReference type="Proteomes" id="UP000515158"/>
    </source>
</evidence>
<dbReference type="PANTHER" id="PTHR13563:SF5">
    <property type="entry name" value="TRNA METHYLTRANSFERASE 10 HOMOLOG C"/>
    <property type="match status" value="1"/>
</dbReference>
<dbReference type="CDD" id="cd18102">
    <property type="entry name" value="Trm10_MRRP1"/>
    <property type="match status" value="1"/>
</dbReference>
<keyword evidence="6" id="KW-0809">Transit peptide</keyword>
<keyword evidence="11" id="KW-1185">Reference proteome</keyword>
<evidence type="ECO:0000313" key="12">
    <source>
        <dbReference type="RefSeq" id="XP_034251502.1"/>
    </source>
</evidence>
<dbReference type="Proteomes" id="UP000515158">
    <property type="component" value="Unplaced"/>
</dbReference>
<dbReference type="InterPro" id="IPR028564">
    <property type="entry name" value="MT_TRM10-typ"/>
</dbReference>
<protein>
    <recommendedName>
        <fullName evidence="9">RNA (guanine-9-)-methyltransferase domain-containing protein 1</fullName>
    </recommendedName>
</protein>
<dbReference type="KEGG" id="tpal:117651530"/>
<keyword evidence="7" id="KW-0175">Coiled coil</keyword>
<keyword evidence="2" id="KW-0489">Methyltransferase</keyword>
<dbReference type="GeneID" id="117651530"/>
<keyword evidence="3" id="KW-0808">Transferase</keyword>
<dbReference type="Gene3D" id="3.40.1280.30">
    <property type="match status" value="1"/>
</dbReference>
<dbReference type="PROSITE" id="PS51675">
    <property type="entry name" value="SAM_MT_TRM10"/>
    <property type="match status" value="1"/>
</dbReference>
<gene>
    <name evidence="12" type="primary">LOC117651530</name>
</gene>
<dbReference type="InterPro" id="IPR007356">
    <property type="entry name" value="tRNA_m1G_MeTrfase_euk"/>
</dbReference>
<evidence type="ECO:0000256" key="1">
    <source>
        <dbReference type="ARBA" id="ARBA00004173"/>
    </source>
</evidence>
<evidence type="ECO:0000256" key="6">
    <source>
        <dbReference type="ARBA" id="ARBA00022946"/>
    </source>
</evidence>
<evidence type="ECO:0000259" key="10">
    <source>
        <dbReference type="PROSITE" id="PS51675"/>
    </source>
</evidence>
<dbReference type="InterPro" id="IPR025812">
    <property type="entry name" value="Trm10_C_MTase_dom"/>
</dbReference>
<evidence type="ECO:0000256" key="8">
    <source>
        <dbReference type="ARBA" id="ARBA00023128"/>
    </source>
</evidence>
<evidence type="ECO:0000256" key="4">
    <source>
        <dbReference type="ARBA" id="ARBA00022691"/>
    </source>
</evidence>